<sequence>MAGLCEGGNEPPGSLKATSFTFEDAANQRIPNLNGPVDINDVTLQRNRNKTAGRFNDQHGSCTSCCPYYASKILRNFRTVISFKEKRA</sequence>
<dbReference type="Proteomes" id="UP001148838">
    <property type="component" value="Unassembled WGS sequence"/>
</dbReference>
<dbReference type="EMBL" id="JAJSOF020000033">
    <property type="protein sequence ID" value="KAJ4429932.1"/>
    <property type="molecule type" value="Genomic_DNA"/>
</dbReference>
<name>A0ABQ8S7N2_PERAM</name>
<evidence type="ECO:0000313" key="2">
    <source>
        <dbReference type="Proteomes" id="UP001148838"/>
    </source>
</evidence>
<accession>A0ABQ8S7N2</accession>
<organism evidence="1 2">
    <name type="scientific">Periplaneta americana</name>
    <name type="common">American cockroach</name>
    <name type="synonym">Blatta americana</name>
    <dbReference type="NCBI Taxonomy" id="6978"/>
    <lineage>
        <taxon>Eukaryota</taxon>
        <taxon>Metazoa</taxon>
        <taxon>Ecdysozoa</taxon>
        <taxon>Arthropoda</taxon>
        <taxon>Hexapoda</taxon>
        <taxon>Insecta</taxon>
        <taxon>Pterygota</taxon>
        <taxon>Neoptera</taxon>
        <taxon>Polyneoptera</taxon>
        <taxon>Dictyoptera</taxon>
        <taxon>Blattodea</taxon>
        <taxon>Blattoidea</taxon>
        <taxon>Blattidae</taxon>
        <taxon>Blattinae</taxon>
        <taxon>Periplaneta</taxon>
    </lineage>
</organism>
<evidence type="ECO:0000313" key="1">
    <source>
        <dbReference type="EMBL" id="KAJ4429932.1"/>
    </source>
</evidence>
<protein>
    <submittedName>
        <fullName evidence="1">Uncharacterized protein</fullName>
    </submittedName>
</protein>
<comment type="caution">
    <text evidence="1">The sequence shown here is derived from an EMBL/GenBank/DDBJ whole genome shotgun (WGS) entry which is preliminary data.</text>
</comment>
<proteinExistence type="predicted"/>
<reference evidence="1 2" key="1">
    <citation type="journal article" date="2022" name="Allergy">
        <title>Genome assembly and annotation of Periplaneta americana reveal a comprehensive cockroach allergen profile.</title>
        <authorList>
            <person name="Wang L."/>
            <person name="Xiong Q."/>
            <person name="Saelim N."/>
            <person name="Wang L."/>
            <person name="Nong W."/>
            <person name="Wan A.T."/>
            <person name="Shi M."/>
            <person name="Liu X."/>
            <person name="Cao Q."/>
            <person name="Hui J.H.L."/>
            <person name="Sookrung N."/>
            <person name="Leung T.F."/>
            <person name="Tungtrongchitr A."/>
            <person name="Tsui S.K.W."/>
        </authorList>
    </citation>
    <scope>NUCLEOTIDE SEQUENCE [LARGE SCALE GENOMIC DNA]</scope>
    <source>
        <strain evidence="1">PWHHKU_190912</strain>
    </source>
</reference>
<gene>
    <name evidence="1" type="ORF">ANN_22136</name>
</gene>
<keyword evidence="2" id="KW-1185">Reference proteome</keyword>